<evidence type="ECO:0000256" key="1">
    <source>
        <dbReference type="SAM" id="MobiDB-lite"/>
    </source>
</evidence>
<reference evidence="4 5" key="1">
    <citation type="submission" date="2018-04" db="EMBL/GenBank/DDBJ databases">
        <title>Genomic Encyclopedia of Archaeal and Bacterial Type Strains, Phase II (KMG-II): from individual species to whole genera.</title>
        <authorList>
            <person name="Goeker M."/>
        </authorList>
    </citation>
    <scope>NUCLEOTIDE SEQUENCE [LARGE SCALE GENOMIC DNA]</scope>
    <source>
        <strain evidence="4 5">DSM 25521</strain>
    </source>
</reference>
<dbReference type="InterPro" id="IPR007627">
    <property type="entry name" value="RNA_pol_sigma70_r2"/>
</dbReference>
<protein>
    <submittedName>
        <fullName evidence="4">RNA polymerase sigma-70 factor (ECF subfamily)</fullName>
    </submittedName>
</protein>
<feature type="domain" description="DUF6596" evidence="3">
    <location>
        <begin position="179"/>
        <end position="280"/>
    </location>
</feature>
<keyword evidence="5" id="KW-1185">Reference proteome</keyword>
<dbReference type="Pfam" id="PF04542">
    <property type="entry name" value="Sigma70_r2"/>
    <property type="match status" value="1"/>
</dbReference>
<dbReference type="PANTHER" id="PTHR47756:SF2">
    <property type="entry name" value="BLL6612 PROTEIN"/>
    <property type="match status" value="1"/>
</dbReference>
<evidence type="ECO:0000313" key="5">
    <source>
        <dbReference type="Proteomes" id="UP000241808"/>
    </source>
</evidence>
<dbReference type="GO" id="GO:0006352">
    <property type="term" value="P:DNA-templated transcription initiation"/>
    <property type="evidence" value="ECO:0007669"/>
    <property type="project" value="InterPro"/>
</dbReference>
<dbReference type="PANTHER" id="PTHR47756">
    <property type="entry name" value="BLL6612 PROTEIN-RELATED"/>
    <property type="match status" value="1"/>
</dbReference>
<organism evidence="4 5">
    <name type="scientific">Phreatobacter oligotrophus</name>
    <dbReference type="NCBI Taxonomy" id="1122261"/>
    <lineage>
        <taxon>Bacteria</taxon>
        <taxon>Pseudomonadati</taxon>
        <taxon>Pseudomonadota</taxon>
        <taxon>Alphaproteobacteria</taxon>
        <taxon>Hyphomicrobiales</taxon>
        <taxon>Phreatobacteraceae</taxon>
        <taxon>Phreatobacter</taxon>
    </lineage>
</organism>
<gene>
    <name evidence="4" type="ORF">C8P69_103312</name>
</gene>
<dbReference type="Gene3D" id="1.10.1740.10">
    <property type="match status" value="1"/>
</dbReference>
<dbReference type="InterPro" id="IPR013325">
    <property type="entry name" value="RNA_pol_sigma_r2"/>
</dbReference>
<sequence>MADAAARAVERAARLSYGRLLALLATRGRDLASAEDALGGALLRALETWPRTGVPDNPEAWLLATARRLSVDAWRRQATAATHGAEVTLLAEERFARQDGPFPDERLGLMLACAHPAIDPGIRTPLILQTILGIEVRLMASAFLVKPATLGQGLVRAKARIRDLAIGFELPGPEVLPARIDAVLGAIYAAYTLGWDDAFAGEDARGDLTEEACWLARIVADCAPAHAEAMALLALLLFAEARRPARRDRLTGAFVPLSEQDPALWDKALLAEAEDRLRRARPDGRPGRFGLEAAIQAVHADRRRTGRTDWPAIEHLYRGLVALVPTVGARIGHAAALAAVSGPAEGLALLDAIGAEVIATHQPYWATRAHLLAELGRAEEAAAAFERAIGLARDPAVRQFLGDKARHPPMRAEPARIAPGGTVAGPISPGDAG</sequence>
<dbReference type="EMBL" id="PZZL01000003">
    <property type="protein sequence ID" value="PTM60382.1"/>
    <property type="molecule type" value="Genomic_DNA"/>
</dbReference>
<dbReference type="AlphaFoldDB" id="A0A2T4ZER6"/>
<dbReference type="OrthoDB" id="9780299at2"/>
<evidence type="ECO:0000259" key="3">
    <source>
        <dbReference type="Pfam" id="PF20239"/>
    </source>
</evidence>
<evidence type="ECO:0000259" key="2">
    <source>
        <dbReference type="Pfam" id="PF04542"/>
    </source>
</evidence>
<feature type="domain" description="RNA polymerase sigma-70 region 2" evidence="2">
    <location>
        <begin position="18"/>
        <end position="78"/>
    </location>
</feature>
<feature type="region of interest" description="Disordered" evidence="1">
    <location>
        <begin position="402"/>
        <end position="433"/>
    </location>
</feature>
<dbReference type="Proteomes" id="UP000241808">
    <property type="component" value="Unassembled WGS sequence"/>
</dbReference>
<name>A0A2T4ZER6_9HYPH</name>
<dbReference type="InterPro" id="IPR046531">
    <property type="entry name" value="DUF6596"/>
</dbReference>
<comment type="caution">
    <text evidence="4">The sequence shown here is derived from an EMBL/GenBank/DDBJ whole genome shotgun (WGS) entry which is preliminary data.</text>
</comment>
<accession>A0A2T4ZER6</accession>
<dbReference type="SUPFAM" id="SSF88946">
    <property type="entry name" value="Sigma2 domain of RNA polymerase sigma factors"/>
    <property type="match status" value="1"/>
</dbReference>
<dbReference type="RefSeq" id="WP_108176140.1">
    <property type="nucleotide sequence ID" value="NZ_PZZL01000003.1"/>
</dbReference>
<dbReference type="Pfam" id="PF20239">
    <property type="entry name" value="DUF6596"/>
    <property type="match status" value="1"/>
</dbReference>
<proteinExistence type="predicted"/>
<evidence type="ECO:0000313" key="4">
    <source>
        <dbReference type="EMBL" id="PTM60382.1"/>
    </source>
</evidence>
<dbReference type="GO" id="GO:0003700">
    <property type="term" value="F:DNA-binding transcription factor activity"/>
    <property type="evidence" value="ECO:0007669"/>
    <property type="project" value="InterPro"/>
</dbReference>